<dbReference type="GO" id="GO:0016616">
    <property type="term" value="F:oxidoreductase activity, acting on the CH-OH group of donors, NAD or NADP as acceptor"/>
    <property type="evidence" value="ECO:0007669"/>
    <property type="project" value="InterPro"/>
</dbReference>
<evidence type="ECO:0000256" key="2">
    <source>
        <dbReference type="ARBA" id="ARBA00023002"/>
    </source>
</evidence>
<dbReference type="EMBL" id="DVHH01000129">
    <property type="protein sequence ID" value="HIR54960.1"/>
    <property type="molecule type" value="Genomic_DNA"/>
</dbReference>
<dbReference type="PANTHER" id="PTHR43761:SF1">
    <property type="entry name" value="D-ISOMER SPECIFIC 2-HYDROXYACID DEHYDROGENASE CATALYTIC DOMAIN-CONTAINING PROTEIN-RELATED"/>
    <property type="match status" value="1"/>
</dbReference>
<reference evidence="5" key="1">
    <citation type="submission" date="2020-10" db="EMBL/GenBank/DDBJ databases">
        <authorList>
            <person name="Gilroy R."/>
        </authorList>
    </citation>
    <scope>NUCLEOTIDE SEQUENCE</scope>
    <source>
        <strain evidence="5">ChiGjej3B3-7149</strain>
    </source>
</reference>
<name>A0A9D1DLF8_9FIRM</name>
<proteinExistence type="inferred from homology"/>
<organism evidence="5 6">
    <name type="scientific">Candidatus Scatomorpha intestinigallinarum</name>
    <dbReference type="NCBI Taxonomy" id="2840923"/>
    <lineage>
        <taxon>Bacteria</taxon>
        <taxon>Bacillati</taxon>
        <taxon>Bacillota</taxon>
        <taxon>Clostridia</taxon>
        <taxon>Eubacteriales</taxon>
        <taxon>Candidatus Scatomorpha</taxon>
    </lineage>
</organism>
<evidence type="ECO:0000313" key="6">
    <source>
        <dbReference type="Proteomes" id="UP000824238"/>
    </source>
</evidence>
<protein>
    <recommendedName>
        <fullName evidence="4">D-isomer specific 2-hydroxyacid dehydrogenase catalytic domain-containing protein</fullName>
    </recommendedName>
</protein>
<dbReference type="GO" id="GO:0051287">
    <property type="term" value="F:NAD binding"/>
    <property type="evidence" value="ECO:0007669"/>
    <property type="project" value="InterPro"/>
</dbReference>
<reference evidence="5" key="2">
    <citation type="journal article" date="2021" name="PeerJ">
        <title>Extensive microbial diversity within the chicken gut microbiome revealed by metagenomics and culture.</title>
        <authorList>
            <person name="Gilroy R."/>
            <person name="Ravi A."/>
            <person name="Getino M."/>
            <person name="Pursley I."/>
            <person name="Horton D.L."/>
            <person name="Alikhan N.F."/>
            <person name="Baker D."/>
            <person name="Gharbi K."/>
            <person name="Hall N."/>
            <person name="Watson M."/>
            <person name="Adriaenssens E.M."/>
            <person name="Foster-Nyarko E."/>
            <person name="Jarju S."/>
            <person name="Secka A."/>
            <person name="Antonio M."/>
            <person name="Oren A."/>
            <person name="Chaudhuri R.R."/>
            <person name="La Ragione R."/>
            <person name="Hildebrand F."/>
            <person name="Pallen M.J."/>
        </authorList>
    </citation>
    <scope>NUCLEOTIDE SEQUENCE</scope>
    <source>
        <strain evidence="5">ChiGjej3B3-7149</strain>
    </source>
</reference>
<accession>A0A9D1DLF8</accession>
<dbReference type="PANTHER" id="PTHR43761">
    <property type="entry name" value="D-ISOMER SPECIFIC 2-HYDROXYACID DEHYDROGENASE FAMILY PROTEIN (AFU_ORTHOLOGUE AFUA_1G13630)"/>
    <property type="match status" value="1"/>
</dbReference>
<evidence type="ECO:0000259" key="4">
    <source>
        <dbReference type="Pfam" id="PF00389"/>
    </source>
</evidence>
<comment type="similarity">
    <text evidence="1">Belongs to the D-isomer specific 2-hydroxyacid dehydrogenase family.</text>
</comment>
<dbReference type="AlphaFoldDB" id="A0A9D1DLF8"/>
<dbReference type="Pfam" id="PF00389">
    <property type="entry name" value="2-Hacid_dh"/>
    <property type="match status" value="1"/>
</dbReference>
<keyword evidence="3" id="KW-0520">NAD</keyword>
<gene>
    <name evidence="5" type="ORF">IAD36_05100</name>
</gene>
<dbReference type="SUPFAM" id="SSF52283">
    <property type="entry name" value="Formate/glycerate dehydrogenase catalytic domain-like"/>
    <property type="match status" value="1"/>
</dbReference>
<dbReference type="InterPro" id="IPR050418">
    <property type="entry name" value="D-iso_2-hydroxyacid_DH_PdxB"/>
</dbReference>
<evidence type="ECO:0000256" key="3">
    <source>
        <dbReference type="ARBA" id="ARBA00023027"/>
    </source>
</evidence>
<feature type="domain" description="D-isomer specific 2-hydroxyacid dehydrogenase catalytic" evidence="4">
    <location>
        <begin position="36"/>
        <end position="99"/>
    </location>
</feature>
<keyword evidence="2" id="KW-0560">Oxidoreductase</keyword>
<dbReference type="Proteomes" id="UP000824238">
    <property type="component" value="Unassembled WGS sequence"/>
</dbReference>
<dbReference type="InterPro" id="IPR006139">
    <property type="entry name" value="D-isomer_2_OHA_DH_cat_dom"/>
</dbReference>
<evidence type="ECO:0000313" key="5">
    <source>
        <dbReference type="EMBL" id="HIR54960.1"/>
    </source>
</evidence>
<comment type="caution">
    <text evidence="5">The sequence shown here is derived from an EMBL/GenBank/DDBJ whole genome shotgun (WGS) entry which is preliminary data.</text>
</comment>
<dbReference type="Gene3D" id="3.40.50.720">
    <property type="entry name" value="NAD(P)-binding Rossmann-like Domain"/>
    <property type="match status" value="1"/>
</dbReference>
<evidence type="ECO:0000256" key="1">
    <source>
        <dbReference type="ARBA" id="ARBA00005854"/>
    </source>
</evidence>
<sequence length="99" mass="11226">MYFDKRPEHIEKIFAECAKPEIDLCFYAPSWGRKGDLKDVECLLCHGGKVTREIIDQAPNLKLIQSVGIGFDSYDVEYAREKGIYVCNCRDGSSECVAE</sequence>